<dbReference type="PANTHER" id="PTHR46797:SF1">
    <property type="entry name" value="METHYLPHOSPHONATE SYNTHASE"/>
    <property type="match status" value="1"/>
</dbReference>
<sequence length="173" mass="19649">MKNKDAVLAAFTEGAELPNFISSNLRLLRKAAGWSQTELAERVGLNRGNIASYESGCAEPSICKLLRISNLFDITTRDLTRRDLSDPNELALARSAHQNETANRYESYHQQQAKLDHLINSSYDLFRHKRASAEHPCKEAEMYAGHYLQLLDLSRQLMKEHQSLLDELGCQCK</sequence>
<dbReference type="GO" id="GO:0005829">
    <property type="term" value="C:cytosol"/>
    <property type="evidence" value="ECO:0007669"/>
    <property type="project" value="TreeGrafter"/>
</dbReference>
<dbReference type="InterPro" id="IPR010982">
    <property type="entry name" value="Lambda_DNA-bd_dom_sf"/>
</dbReference>
<evidence type="ECO:0000256" key="1">
    <source>
        <dbReference type="ARBA" id="ARBA00023125"/>
    </source>
</evidence>
<dbReference type="Gene3D" id="1.10.260.40">
    <property type="entry name" value="lambda repressor-like DNA-binding domains"/>
    <property type="match status" value="1"/>
</dbReference>
<accession>A0A2S6IBF6</accession>
<evidence type="ECO:0000259" key="2">
    <source>
        <dbReference type="PROSITE" id="PS50943"/>
    </source>
</evidence>
<dbReference type="GO" id="GO:0003700">
    <property type="term" value="F:DNA-binding transcription factor activity"/>
    <property type="evidence" value="ECO:0007669"/>
    <property type="project" value="TreeGrafter"/>
</dbReference>
<protein>
    <submittedName>
        <fullName evidence="3">DNA-binding XRE family transcriptional regulator</fullName>
    </submittedName>
</protein>
<reference evidence="3 4" key="1">
    <citation type="submission" date="2018-02" db="EMBL/GenBank/DDBJ databases">
        <title>Genomic Encyclopedia of Archaeal and Bacterial Type Strains, Phase II (KMG-II): from individual species to whole genera.</title>
        <authorList>
            <person name="Goeker M."/>
        </authorList>
    </citation>
    <scope>NUCLEOTIDE SEQUENCE [LARGE SCALE GENOMIC DNA]</scope>
    <source>
        <strain evidence="3 4">DSM 29526</strain>
    </source>
</reference>
<name>A0A2S6IBF6_9BACT</name>
<keyword evidence="4" id="KW-1185">Reference proteome</keyword>
<dbReference type="CDD" id="cd00093">
    <property type="entry name" value="HTH_XRE"/>
    <property type="match status" value="1"/>
</dbReference>
<dbReference type="PROSITE" id="PS50943">
    <property type="entry name" value="HTH_CROC1"/>
    <property type="match status" value="1"/>
</dbReference>
<comment type="caution">
    <text evidence="3">The sequence shown here is derived from an EMBL/GenBank/DDBJ whole genome shotgun (WGS) entry which is preliminary data.</text>
</comment>
<dbReference type="InterPro" id="IPR001387">
    <property type="entry name" value="Cro/C1-type_HTH"/>
</dbReference>
<evidence type="ECO:0000313" key="4">
    <source>
        <dbReference type="Proteomes" id="UP000237662"/>
    </source>
</evidence>
<keyword evidence="1 3" id="KW-0238">DNA-binding</keyword>
<organism evidence="3 4">
    <name type="scientific">Neolewinella xylanilytica</name>
    <dbReference type="NCBI Taxonomy" id="1514080"/>
    <lineage>
        <taxon>Bacteria</taxon>
        <taxon>Pseudomonadati</taxon>
        <taxon>Bacteroidota</taxon>
        <taxon>Saprospiria</taxon>
        <taxon>Saprospirales</taxon>
        <taxon>Lewinellaceae</taxon>
        <taxon>Neolewinella</taxon>
    </lineage>
</organism>
<dbReference type="RefSeq" id="WP_104419375.1">
    <property type="nucleotide sequence ID" value="NZ_PTJC01000005.1"/>
</dbReference>
<dbReference type="GO" id="GO:0003677">
    <property type="term" value="F:DNA binding"/>
    <property type="evidence" value="ECO:0007669"/>
    <property type="project" value="UniProtKB-KW"/>
</dbReference>
<dbReference type="Proteomes" id="UP000237662">
    <property type="component" value="Unassembled WGS sequence"/>
</dbReference>
<dbReference type="SUPFAM" id="SSF47413">
    <property type="entry name" value="lambda repressor-like DNA-binding domains"/>
    <property type="match status" value="1"/>
</dbReference>
<evidence type="ECO:0000313" key="3">
    <source>
        <dbReference type="EMBL" id="PPK88843.1"/>
    </source>
</evidence>
<proteinExistence type="predicted"/>
<gene>
    <name evidence="3" type="ORF">CLV84_1816</name>
</gene>
<feature type="domain" description="HTH cro/C1-type" evidence="2">
    <location>
        <begin position="25"/>
        <end position="79"/>
    </location>
</feature>
<dbReference type="Pfam" id="PF01381">
    <property type="entry name" value="HTH_3"/>
    <property type="match status" value="1"/>
</dbReference>
<dbReference type="EMBL" id="PTJC01000005">
    <property type="protein sequence ID" value="PPK88843.1"/>
    <property type="molecule type" value="Genomic_DNA"/>
</dbReference>
<dbReference type="AlphaFoldDB" id="A0A2S6IBF6"/>
<dbReference type="InterPro" id="IPR050807">
    <property type="entry name" value="TransReg_Diox_bact_type"/>
</dbReference>
<dbReference type="SMART" id="SM00530">
    <property type="entry name" value="HTH_XRE"/>
    <property type="match status" value="1"/>
</dbReference>
<dbReference type="OrthoDB" id="800066at2"/>
<dbReference type="PANTHER" id="PTHR46797">
    <property type="entry name" value="HTH-TYPE TRANSCRIPTIONAL REGULATOR"/>
    <property type="match status" value="1"/>
</dbReference>